<proteinExistence type="predicted"/>
<evidence type="ECO:0000313" key="2">
    <source>
        <dbReference type="EMBL" id="GHF54908.1"/>
    </source>
</evidence>
<evidence type="ECO:0000256" key="1">
    <source>
        <dbReference type="SAM" id="MobiDB-lite"/>
    </source>
</evidence>
<feature type="compositionally biased region" description="Basic and acidic residues" evidence="1">
    <location>
        <begin position="116"/>
        <end position="126"/>
    </location>
</feature>
<reference evidence="2" key="1">
    <citation type="journal article" date="2014" name="Int. J. Syst. Evol. Microbiol.">
        <title>Complete genome sequence of Corynebacterium casei LMG S-19264T (=DSM 44701T), isolated from a smear-ripened cheese.</title>
        <authorList>
            <consortium name="US DOE Joint Genome Institute (JGI-PGF)"/>
            <person name="Walter F."/>
            <person name="Albersmeier A."/>
            <person name="Kalinowski J."/>
            <person name="Ruckert C."/>
        </authorList>
    </citation>
    <scope>NUCLEOTIDE SEQUENCE</scope>
    <source>
        <strain evidence="2">KCTC 42650</strain>
    </source>
</reference>
<evidence type="ECO:0000313" key="3">
    <source>
        <dbReference type="Proteomes" id="UP000626220"/>
    </source>
</evidence>
<accession>A0A8J3MA66</accession>
<dbReference type="Proteomes" id="UP000626220">
    <property type="component" value="Unassembled WGS sequence"/>
</dbReference>
<feature type="region of interest" description="Disordered" evidence="1">
    <location>
        <begin position="97"/>
        <end position="126"/>
    </location>
</feature>
<protein>
    <submittedName>
        <fullName evidence="2">Uncharacterized protein</fullName>
    </submittedName>
</protein>
<name>A0A8J3MA66_9RHOB</name>
<sequence length="126" mass="13493">METGQDHAGAKGTGYGAPAHSSAAEGPQLPPGPSSPVHANVDSPFRPLAAFVPEAHWQRLERPEAGPWGDRLHGIARRARPVLDRAGHALRRIMQGIEHTMRTRTERPDPGPLDAKPGHLEGGHHG</sequence>
<organism evidence="2 3">
    <name type="scientific">Seohaeicola zhoushanensis</name>
    <dbReference type="NCBI Taxonomy" id="1569283"/>
    <lineage>
        <taxon>Bacteria</taxon>
        <taxon>Pseudomonadati</taxon>
        <taxon>Pseudomonadota</taxon>
        <taxon>Alphaproteobacteria</taxon>
        <taxon>Rhodobacterales</taxon>
        <taxon>Roseobacteraceae</taxon>
        <taxon>Seohaeicola</taxon>
    </lineage>
</organism>
<feature type="compositionally biased region" description="Basic and acidic residues" evidence="1">
    <location>
        <begin position="99"/>
        <end position="109"/>
    </location>
</feature>
<reference evidence="2" key="2">
    <citation type="submission" date="2020-09" db="EMBL/GenBank/DDBJ databases">
        <authorList>
            <person name="Sun Q."/>
            <person name="Kim S."/>
        </authorList>
    </citation>
    <scope>NUCLEOTIDE SEQUENCE</scope>
    <source>
        <strain evidence="2">KCTC 42650</strain>
    </source>
</reference>
<dbReference type="EMBL" id="BNCJ01000007">
    <property type="protein sequence ID" value="GHF54908.1"/>
    <property type="molecule type" value="Genomic_DNA"/>
</dbReference>
<gene>
    <name evidence="2" type="ORF">GCM10017056_28050</name>
</gene>
<feature type="region of interest" description="Disordered" evidence="1">
    <location>
        <begin position="1"/>
        <end position="42"/>
    </location>
</feature>
<comment type="caution">
    <text evidence="2">The sequence shown here is derived from an EMBL/GenBank/DDBJ whole genome shotgun (WGS) entry which is preliminary data.</text>
</comment>
<keyword evidence="3" id="KW-1185">Reference proteome</keyword>
<dbReference type="AlphaFoldDB" id="A0A8J3MA66"/>